<keyword evidence="1 2" id="KW-0732">Signal</keyword>
<evidence type="ECO:0000256" key="1">
    <source>
        <dbReference type="ARBA" id="ARBA00022729"/>
    </source>
</evidence>
<organism evidence="4">
    <name type="scientific">Saprolegnia parasitica</name>
    <dbReference type="NCBI Taxonomy" id="101203"/>
    <lineage>
        <taxon>Eukaryota</taxon>
        <taxon>Sar</taxon>
        <taxon>Stramenopiles</taxon>
        <taxon>Oomycota</taxon>
        <taxon>Saprolegniomycetes</taxon>
        <taxon>Saprolegniales</taxon>
        <taxon>Saprolegniaceae</taxon>
        <taxon>Saprolegnia</taxon>
    </lineage>
</organism>
<evidence type="ECO:0000259" key="3">
    <source>
        <dbReference type="PROSITE" id="PS51164"/>
    </source>
</evidence>
<sequence length="101" mass="10610">MQLLFLSTLLAALSMPTAAASVGEWLQCGGIGYTGGTTCTAGFKCNVVNSYYSQCQPKAVNTNIYVPRYGQCGGIGYTGLTTCTEGSTCVFNSPHYSQCLP</sequence>
<dbReference type="InterPro" id="IPR035971">
    <property type="entry name" value="CBD_sf"/>
</dbReference>
<dbReference type="SMART" id="SM00236">
    <property type="entry name" value="fCBD"/>
    <property type="match status" value="2"/>
</dbReference>
<dbReference type="Pfam" id="PF00734">
    <property type="entry name" value="CBM_1"/>
    <property type="match status" value="2"/>
</dbReference>
<dbReference type="GO" id="GO:0005576">
    <property type="term" value="C:extracellular region"/>
    <property type="evidence" value="ECO:0007669"/>
    <property type="project" value="InterPro"/>
</dbReference>
<dbReference type="AlphaFoldDB" id="Q3S8R6"/>
<dbReference type="VEuPathDB" id="FungiDB:SPRG_09802"/>
<dbReference type="PROSITE" id="PS00562">
    <property type="entry name" value="CBM1_1"/>
    <property type="match status" value="1"/>
</dbReference>
<dbReference type="PROSITE" id="PS51164">
    <property type="entry name" value="CBM1_2"/>
    <property type="match status" value="2"/>
</dbReference>
<feature type="domain" description="CBM1" evidence="3">
    <location>
        <begin position="20"/>
        <end position="56"/>
    </location>
</feature>
<dbReference type="InterPro" id="IPR000254">
    <property type="entry name" value="CBD"/>
</dbReference>
<dbReference type="CAZy" id="CBM1">
    <property type="family name" value="Carbohydrate-Binding Module Family 1"/>
</dbReference>
<name>Q3S8R6_9STRA</name>
<evidence type="ECO:0000256" key="2">
    <source>
        <dbReference type="SAM" id="SignalP"/>
    </source>
</evidence>
<dbReference type="SUPFAM" id="SSF57180">
    <property type="entry name" value="Cellulose-binding domain"/>
    <property type="match status" value="2"/>
</dbReference>
<dbReference type="GO" id="GO:0030248">
    <property type="term" value="F:cellulose binding"/>
    <property type="evidence" value="ECO:0007669"/>
    <property type="project" value="InterPro"/>
</dbReference>
<feature type="chain" id="PRO_5004228670" evidence="2">
    <location>
        <begin position="20"/>
        <end position="101"/>
    </location>
</feature>
<dbReference type="GO" id="GO:0005975">
    <property type="term" value="P:carbohydrate metabolic process"/>
    <property type="evidence" value="ECO:0007669"/>
    <property type="project" value="InterPro"/>
</dbReference>
<reference evidence="4" key="1">
    <citation type="journal article" date="2005" name="BMC Microbiol.">
        <title>Expressed sequence tags from the oomycete fish pathogen Saprolegnia parasitica reveal putative virulence factors.</title>
        <authorList>
            <person name="Torto-Alalibo T."/>
            <person name="Tian M."/>
            <person name="Gajendran K."/>
            <person name="Waugh M.E."/>
            <person name="van West P."/>
            <person name="Kamoun S."/>
        </authorList>
    </citation>
    <scope>NUCLEOTIDE SEQUENCE</scope>
</reference>
<proteinExistence type="evidence at transcript level"/>
<reference evidence="4" key="2">
    <citation type="submission" date="2005-07" db="EMBL/GenBank/DDBJ databases">
        <authorList>
            <person name="Torto-Alalibo T.A."/>
            <person name="Tian M."/>
            <person name="Gajendran K."/>
            <person name="Waugh M.E."/>
            <person name="van West P."/>
            <person name="Kamoun S."/>
        </authorList>
    </citation>
    <scope>NUCLEOTIDE SEQUENCE</scope>
</reference>
<dbReference type="EMBL" id="DQ143887">
    <property type="protein sequence ID" value="AAZ94039.1"/>
    <property type="molecule type" value="mRNA"/>
</dbReference>
<feature type="domain" description="CBM1" evidence="3">
    <location>
        <begin position="64"/>
        <end position="100"/>
    </location>
</feature>
<accession>Q3S8R6</accession>
<evidence type="ECO:0000313" key="4">
    <source>
        <dbReference type="EMBL" id="AAZ94039.1"/>
    </source>
</evidence>
<feature type="signal peptide" evidence="2">
    <location>
        <begin position="1"/>
        <end position="19"/>
    </location>
</feature>
<protein>
    <submittedName>
        <fullName evidence="4">Secreted protein SPM5F8</fullName>
    </submittedName>
</protein>